<keyword evidence="3" id="KW-1185">Reference proteome</keyword>
<proteinExistence type="predicted"/>
<feature type="domain" description="Antitoxin Xre/MbcA/ParS-like toxin-binding" evidence="1">
    <location>
        <begin position="112"/>
        <end position="161"/>
    </location>
</feature>
<evidence type="ECO:0000313" key="3">
    <source>
        <dbReference type="Proteomes" id="UP000321523"/>
    </source>
</evidence>
<comment type="caution">
    <text evidence="2">The sequence shown here is derived from an EMBL/GenBank/DDBJ whole genome shotgun (WGS) entry which is preliminary data.</text>
</comment>
<dbReference type="RefSeq" id="WP_084721155.1">
    <property type="nucleotide sequence ID" value="NZ_BJYZ01000006.1"/>
</dbReference>
<dbReference type="OrthoDB" id="5918037at2"/>
<dbReference type="AlphaFoldDB" id="A0A512DL73"/>
<reference evidence="2 3" key="1">
    <citation type="submission" date="2019-07" db="EMBL/GenBank/DDBJ databases">
        <title>Whole genome shotgun sequence of Skermanella aerolata NBRC 106429.</title>
        <authorList>
            <person name="Hosoyama A."/>
            <person name="Uohara A."/>
            <person name="Ohji S."/>
            <person name="Ichikawa N."/>
        </authorList>
    </citation>
    <scope>NUCLEOTIDE SEQUENCE [LARGE SCALE GENOMIC DNA]</scope>
    <source>
        <strain evidence="2 3">NBRC 106429</strain>
    </source>
</reference>
<accession>A0A512DL73</accession>
<gene>
    <name evidence="2" type="ORF">SAE02_13810</name>
</gene>
<dbReference type="EMBL" id="BJYZ01000006">
    <property type="protein sequence ID" value="GEO37233.1"/>
    <property type="molecule type" value="Genomic_DNA"/>
</dbReference>
<evidence type="ECO:0000313" key="2">
    <source>
        <dbReference type="EMBL" id="GEO37233.1"/>
    </source>
</evidence>
<dbReference type="Pfam" id="PF09722">
    <property type="entry name" value="Xre_MbcA_ParS_C"/>
    <property type="match status" value="1"/>
</dbReference>
<dbReference type="Proteomes" id="UP000321523">
    <property type="component" value="Unassembled WGS sequence"/>
</dbReference>
<organism evidence="2 3">
    <name type="scientific">Skermanella aerolata</name>
    <dbReference type="NCBI Taxonomy" id="393310"/>
    <lineage>
        <taxon>Bacteria</taxon>
        <taxon>Pseudomonadati</taxon>
        <taxon>Pseudomonadota</taxon>
        <taxon>Alphaproteobacteria</taxon>
        <taxon>Rhodospirillales</taxon>
        <taxon>Azospirillaceae</taxon>
        <taxon>Skermanella</taxon>
    </lineage>
</organism>
<name>A0A512DL73_9PROT</name>
<dbReference type="InterPro" id="IPR024467">
    <property type="entry name" value="Xre/MbcA/ParS-like_toxin-bd"/>
</dbReference>
<evidence type="ECO:0000259" key="1">
    <source>
        <dbReference type="Pfam" id="PF09722"/>
    </source>
</evidence>
<sequence length="164" mass="18305">MLRQSAFIQAIVEAKIRDCEAVQDTQEQIESSSIHEVSDRAAPCIVKMDGLDLADAAAIGLPIGTLNQVKETGYTTEETFDLIFLCGFPSSRNLSLDESDRAIRLIRTAVRAKEVFGNPEKAWRWLRKPKKAFNGKTCVEMLITEYGGREVENMLTRIEHGMAA</sequence>
<protein>
    <recommendedName>
        <fullName evidence="1">Antitoxin Xre/MbcA/ParS-like toxin-binding domain-containing protein</fullName>
    </recommendedName>
</protein>
<dbReference type="NCBIfam" id="TIGR02293">
    <property type="entry name" value="TAS_TIGR02293"/>
    <property type="match status" value="1"/>
</dbReference>
<dbReference type="InterPro" id="IPR011979">
    <property type="entry name" value="Antitox_Xre"/>
</dbReference>